<organism evidence="3 4">
    <name type="scientific">Lentzea tibetensis</name>
    <dbReference type="NCBI Taxonomy" id="2591470"/>
    <lineage>
        <taxon>Bacteria</taxon>
        <taxon>Bacillati</taxon>
        <taxon>Actinomycetota</taxon>
        <taxon>Actinomycetes</taxon>
        <taxon>Pseudonocardiales</taxon>
        <taxon>Pseudonocardiaceae</taxon>
        <taxon>Lentzea</taxon>
    </lineage>
</organism>
<dbReference type="Proteomes" id="UP000316639">
    <property type="component" value="Unassembled WGS sequence"/>
</dbReference>
<reference evidence="3 4" key="1">
    <citation type="submission" date="2019-07" db="EMBL/GenBank/DDBJ databases">
        <title>Lentzea xizangensis sp. nov., isolated from Qinghai-Tibetan Plateau Soils.</title>
        <authorList>
            <person name="Huang J."/>
        </authorList>
    </citation>
    <scope>NUCLEOTIDE SEQUENCE [LARGE SCALE GENOMIC DNA]</scope>
    <source>
        <strain evidence="3 4">FXJ1.1311</strain>
    </source>
</reference>
<evidence type="ECO:0000259" key="2">
    <source>
        <dbReference type="Pfam" id="PF26607"/>
    </source>
</evidence>
<keyword evidence="4" id="KW-1185">Reference proteome</keyword>
<dbReference type="Gene3D" id="2.120.10.70">
    <property type="entry name" value="Fucose-specific lectin"/>
    <property type="match status" value="2"/>
</dbReference>
<evidence type="ECO:0000313" key="4">
    <source>
        <dbReference type="Proteomes" id="UP000316639"/>
    </source>
</evidence>
<gene>
    <name evidence="3" type="ORF">FKR81_15580</name>
</gene>
<proteinExistence type="predicted"/>
<dbReference type="InterPro" id="IPR058502">
    <property type="entry name" value="PLL-like_beta-prop"/>
</dbReference>
<dbReference type="SUPFAM" id="SSF89372">
    <property type="entry name" value="Fucose-specific lectin"/>
    <property type="match status" value="2"/>
</dbReference>
<name>A0A563EV88_9PSEU</name>
<evidence type="ECO:0000313" key="3">
    <source>
        <dbReference type="EMBL" id="TWP51605.1"/>
    </source>
</evidence>
<sequence>MNVRTTVVATSAMFAALLGAQAPAAAAPPDDEVRIQVFCGTYSSNQTLTRSQVIARAQSWIDQGVDYNQDGCHTNQYATYRKDCSGHTSMAWGLTQSHTTWTLHEVSREIPRSDLKPGDALNKFDEHVAIFAGWSDAAKTKPIMLNHGGPGKAHVAVWSADYAARFKPIRYNNIVEDAPAPTNDAPSVSIEKDVLQVFASDRGTGKLVTNWQNGPRQDWKGWTQLNTGAVGTPSSLLDHEGQMNVFARRSDGHLVQMWQDGDNGAITKFKDLGGDFAGDPVAVRKPDNVKVVFIRGTDGQLWHKWQNSPIGDFQPSQLVHTHLGQIVGKPSVLVDAQGRFTVFVLRADGHLITLDQSAPGGEFTQHDLLGDFAGDPVAVRKSDGAMVVFIRGTDGQLWHKWQNKPGQPFVPSELVRDNFGQVLGAPAATIKDDLIQVFARRNDGHMITAWQYTNGGKFDGVDDIGGDLAAEPVIGRLADGAMSAFARFNDGSTKTTWQKTAGAPFEKTWSYLPNG</sequence>
<feature type="domain" description="PLL-like beta propeller" evidence="2">
    <location>
        <begin position="206"/>
        <end position="509"/>
    </location>
</feature>
<feature type="signal peptide" evidence="1">
    <location>
        <begin position="1"/>
        <end position="26"/>
    </location>
</feature>
<dbReference type="CDD" id="cd22954">
    <property type="entry name" value="PLL_lectin"/>
    <property type="match status" value="1"/>
</dbReference>
<dbReference type="EMBL" id="VOBR01000008">
    <property type="protein sequence ID" value="TWP51605.1"/>
    <property type="molecule type" value="Genomic_DNA"/>
</dbReference>
<dbReference type="AlphaFoldDB" id="A0A563EV88"/>
<keyword evidence="1" id="KW-0732">Signal</keyword>
<dbReference type="RefSeq" id="WP_146352486.1">
    <property type="nucleotide sequence ID" value="NZ_VOBR01000008.1"/>
</dbReference>
<accession>A0A563EV88</accession>
<protein>
    <recommendedName>
        <fullName evidence="2">PLL-like beta propeller domain-containing protein</fullName>
    </recommendedName>
</protein>
<feature type="chain" id="PRO_5022064790" description="PLL-like beta propeller domain-containing protein" evidence="1">
    <location>
        <begin position="27"/>
        <end position="515"/>
    </location>
</feature>
<evidence type="ECO:0000256" key="1">
    <source>
        <dbReference type="SAM" id="SignalP"/>
    </source>
</evidence>
<comment type="caution">
    <text evidence="3">The sequence shown here is derived from an EMBL/GenBank/DDBJ whole genome shotgun (WGS) entry which is preliminary data.</text>
</comment>
<dbReference type="OrthoDB" id="9815928at2"/>
<dbReference type="Gene3D" id="3.90.1720.10">
    <property type="entry name" value="endopeptidase domain like (from Nostoc punctiforme)"/>
    <property type="match status" value="1"/>
</dbReference>
<dbReference type="Pfam" id="PF26607">
    <property type="entry name" value="DUF8189"/>
    <property type="match status" value="1"/>
</dbReference>